<dbReference type="SUPFAM" id="SSF53901">
    <property type="entry name" value="Thiolase-like"/>
    <property type="match status" value="2"/>
</dbReference>
<dbReference type="RefSeq" id="WP_201083048.1">
    <property type="nucleotide sequence ID" value="NZ_CP067422.1"/>
</dbReference>
<dbReference type="InterPro" id="IPR016039">
    <property type="entry name" value="Thiolase-like"/>
</dbReference>
<dbReference type="InterPro" id="IPR014030">
    <property type="entry name" value="Ketoacyl_synth_N"/>
</dbReference>
<organism evidence="5 6">
    <name type="scientific">Skermanella cutis</name>
    <dbReference type="NCBI Taxonomy" id="2775420"/>
    <lineage>
        <taxon>Bacteria</taxon>
        <taxon>Pseudomonadati</taxon>
        <taxon>Pseudomonadota</taxon>
        <taxon>Alphaproteobacteria</taxon>
        <taxon>Rhodospirillales</taxon>
        <taxon>Azospirillaceae</taxon>
        <taxon>Skermanella</taxon>
    </lineage>
</organism>
<geneLocation type="plasmid" evidence="5 6">
    <name>pTT6-2</name>
</geneLocation>
<gene>
    <name evidence="5" type="ORF">IGS68_33080</name>
</gene>
<dbReference type="PROSITE" id="PS00098">
    <property type="entry name" value="THIOLASE_1"/>
    <property type="match status" value="1"/>
</dbReference>
<dbReference type="InterPro" id="IPR020615">
    <property type="entry name" value="Thiolase_acyl_enz_int_AS"/>
</dbReference>
<dbReference type="Gene3D" id="3.40.47.10">
    <property type="match status" value="1"/>
</dbReference>
<evidence type="ECO:0000259" key="4">
    <source>
        <dbReference type="PROSITE" id="PS52004"/>
    </source>
</evidence>
<evidence type="ECO:0000256" key="1">
    <source>
        <dbReference type="ARBA" id="ARBA00008467"/>
    </source>
</evidence>
<accession>A0ABX7BGE0</accession>
<protein>
    <submittedName>
        <fullName evidence="5">Beta-ketoacyl-[acyl-carrier-protein] synthase family protein</fullName>
    </submittedName>
</protein>
<comment type="similarity">
    <text evidence="1 3">Belongs to the thiolase-like superfamily. Beta-ketoacyl-ACP synthases family.</text>
</comment>
<dbReference type="InterPro" id="IPR014031">
    <property type="entry name" value="Ketoacyl_synth_C"/>
</dbReference>
<feature type="domain" description="Ketosynthase family 3 (KS3)" evidence="4">
    <location>
        <begin position="2"/>
        <end position="378"/>
    </location>
</feature>
<keyword evidence="2 3" id="KW-0808">Transferase</keyword>
<dbReference type="InterPro" id="IPR020841">
    <property type="entry name" value="PKS_Beta-ketoAc_synthase_dom"/>
</dbReference>
<dbReference type="Pfam" id="PF00109">
    <property type="entry name" value="ketoacyl-synt"/>
    <property type="match status" value="1"/>
</dbReference>
<evidence type="ECO:0000313" key="6">
    <source>
        <dbReference type="Proteomes" id="UP000595197"/>
    </source>
</evidence>
<dbReference type="Pfam" id="PF02801">
    <property type="entry name" value="Ketoacyl-synt_C"/>
    <property type="match status" value="1"/>
</dbReference>
<dbReference type="EMBL" id="CP067422">
    <property type="protein sequence ID" value="QQP93458.1"/>
    <property type="molecule type" value="Genomic_DNA"/>
</dbReference>
<dbReference type="PANTHER" id="PTHR11712">
    <property type="entry name" value="POLYKETIDE SYNTHASE-RELATED"/>
    <property type="match status" value="1"/>
</dbReference>
<evidence type="ECO:0000256" key="3">
    <source>
        <dbReference type="RuleBase" id="RU003694"/>
    </source>
</evidence>
<proteinExistence type="inferred from homology"/>
<keyword evidence="6" id="KW-1185">Reference proteome</keyword>
<dbReference type="SMART" id="SM00825">
    <property type="entry name" value="PKS_KS"/>
    <property type="match status" value="1"/>
</dbReference>
<dbReference type="PANTHER" id="PTHR11712:SF347">
    <property type="entry name" value="BETA KETOACYL-ACYL CARRIER PROTEIN SYNTHASE"/>
    <property type="match status" value="1"/>
</dbReference>
<reference evidence="5" key="1">
    <citation type="submission" date="2021-02" db="EMBL/GenBank/DDBJ databases">
        <title>Skermanella TT6 skin isolate.</title>
        <authorList>
            <person name="Lee K."/>
            <person name="Ganzorig M."/>
        </authorList>
    </citation>
    <scope>NUCLEOTIDE SEQUENCE</scope>
    <source>
        <strain evidence="5">TT6</strain>
    </source>
</reference>
<dbReference type="PROSITE" id="PS52004">
    <property type="entry name" value="KS3_2"/>
    <property type="match status" value="1"/>
</dbReference>
<dbReference type="Proteomes" id="UP000595197">
    <property type="component" value="Plasmid pTT6-2"/>
</dbReference>
<dbReference type="InterPro" id="IPR000794">
    <property type="entry name" value="Beta-ketoacyl_synthase"/>
</dbReference>
<sequence>MTCQPVVTGAGLVTCLGRDQDAVWSRLMAGESGVAPIEAFDTAQCLNGSGGEIKDGLPSDGGARMAALLEGALRAALDDAGLAAGDLAGRRAALVVGSSFGNIFQTENGPVELDHYIRPLLGGLGLDLPVISVSSACSSGSDAIATGADLIDFAGFDLVLCGGVDVLDIYKMVGHSALGTLSPTRCTPFSADGDGTALGEGAALLVLEAPADAAARGARVRSVLTGRASTTDTNTLTSPDLTGAGAMRAIDNALAQDGGTAADIAYVNAHGSGTPVNDAMEAQVYAGMFEKHRPAISSTKAAFGHTLGATGAIEAGIAILALERGEAPPTSGLAAVHEDWSRAAVVLPGRPAPLPPGRAALSVTYGFGGANVALLFRRPEASPS</sequence>
<evidence type="ECO:0000313" key="5">
    <source>
        <dbReference type="EMBL" id="QQP93458.1"/>
    </source>
</evidence>
<evidence type="ECO:0000256" key="2">
    <source>
        <dbReference type="ARBA" id="ARBA00022679"/>
    </source>
</evidence>
<name>A0ABX7BGE0_9PROT</name>
<keyword evidence="5" id="KW-0614">Plasmid</keyword>